<name>A0ABV5VNV2_9ACTN</name>
<proteinExistence type="predicted"/>
<dbReference type="InterPro" id="IPR047757">
    <property type="entry name" value="AfsA-like"/>
</dbReference>
<dbReference type="NCBIfam" id="NF041195">
    <property type="entry name" value="ScbA_BarX_GamBu"/>
    <property type="match status" value="1"/>
</dbReference>
<dbReference type="Pfam" id="PF03756">
    <property type="entry name" value="AfsA"/>
    <property type="match status" value="2"/>
</dbReference>
<accession>A0ABV5VNV2</accession>
<dbReference type="Proteomes" id="UP001589703">
    <property type="component" value="Unassembled WGS sequence"/>
</dbReference>
<organism evidence="2 3">
    <name type="scientific">Streptomyces thermocoprophilus</name>
    <dbReference type="NCBI Taxonomy" id="78356"/>
    <lineage>
        <taxon>Bacteria</taxon>
        <taxon>Bacillati</taxon>
        <taxon>Actinomycetota</taxon>
        <taxon>Actinomycetes</taxon>
        <taxon>Kitasatosporales</taxon>
        <taxon>Streptomycetaceae</taxon>
        <taxon>Streptomyces</taxon>
    </lineage>
</organism>
<reference evidence="2 3" key="1">
    <citation type="submission" date="2024-09" db="EMBL/GenBank/DDBJ databases">
        <authorList>
            <person name="Sun Q."/>
            <person name="Mori K."/>
        </authorList>
    </citation>
    <scope>NUCLEOTIDE SEQUENCE [LARGE SCALE GENOMIC DNA]</scope>
    <source>
        <strain evidence="2 3">JCM 10918</strain>
    </source>
</reference>
<sequence length="334" mass="36705">MTASTFQVEDPSIAETTVQAAQSPFPAITLLPSHLTSHLTMTVPRELVHRAAVAEVMLTGWQRLDDTRFTLSAQWPRGHSFFTPVNGTHHDPLIAAETIRQAGSLLSHAEFGVPFGHQFLMEKLALTVHPDALRIGHAPAALDIDVVCTEVKRRGHRLTGMCYETTVRREGRLTASGRISFTVITPAVYRRLRPPRVLEADFRPLPLTAPVAPETVGRFSPTDVVLSPTGEPDRWLLRVDTRHPILFDHQVDHVPGMALLEAARQAATAKLGRPVLLPQVLDCEFEKYVELDMPCLIDAVRLPEAAPGDPETILVTGSQDDQPAFRATLTAASD</sequence>
<comment type="caution">
    <text evidence="2">The sequence shown here is derived from an EMBL/GenBank/DDBJ whole genome shotgun (WGS) entry which is preliminary data.</text>
</comment>
<dbReference type="RefSeq" id="WP_247469469.1">
    <property type="nucleotide sequence ID" value="NZ_JBHMAR010000082.1"/>
</dbReference>
<keyword evidence="3" id="KW-1185">Reference proteome</keyword>
<evidence type="ECO:0000313" key="3">
    <source>
        <dbReference type="Proteomes" id="UP001589703"/>
    </source>
</evidence>
<feature type="domain" description="A-factor biosynthesis hotdog" evidence="1">
    <location>
        <begin position="216"/>
        <end position="331"/>
    </location>
</feature>
<dbReference type="EMBL" id="JBHMAR010000082">
    <property type="protein sequence ID" value="MFB9739273.1"/>
    <property type="molecule type" value="Genomic_DNA"/>
</dbReference>
<evidence type="ECO:0000259" key="1">
    <source>
        <dbReference type="Pfam" id="PF03756"/>
    </source>
</evidence>
<evidence type="ECO:0000313" key="2">
    <source>
        <dbReference type="EMBL" id="MFB9739273.1"/>
    </source>
</evidence>
<gene>
    <name evidence="2" type="ORF">ACFFRO_29870</name>
</gene>
<protein>
    <submittedName>
        <fullName evidence="2">ScbA/BarX family gamma-butyrolactone biosynthesis protein</fullName>
    </submittedName>
</protein>
<feature type="domain" description="A-factor biosynthesis hotdog" evidence="1">
    <location>
        <begin position="47"/>
        <end position="182"/>
    </location>
</feature>
<dbReference type="InterPro" id="IPR005509">
    <property type="entry name" value="AfsA_hotdog_dom"/>
</dbReference>